<evidence type="ECO:0000313" key="1">
    <source>
        <dbReference type="EMBL" id="RBP60384.1"/>
    </source>
</evidence>
<dbReference type="Proteomes" id="UP000253490">
    <property type="component" value="Unassembled WGS sequence"/>
</dbReference>
<keyword evidence="1" id="KW-0347">Helicase</keyword>
<dbReference type="AlphaFoldDB" id="A0A366I1F5"/>
<dbReference type="InterPro" id="IPR000212">
    <property type="entry name" value="DNA_helicase_UvrD/REP"/>
</dbReference>
<dbReference type="PANTHER" id="PTHR11070:SF3">
    <property type="entry name" value="DNA 3'-5' HELICASE"/>
    <property type="match status" value="1"/>
</dbReference>
<sequence length="568" mass="65911">MKLENNYEIAKNLADLVDEEIINVLKSKESFCVEAGAGSGKTYSLLNVINWLEKNKNWSNRSIACITYTNVAVDEILKRISNTSPIIPSTIHTFAWDAIKGYKKELIGSLEELGILKNFSEEEIKTITNVNYTLGVRYVEDSVMYLHHDDVINLFAWCLDRPKFRQLLSHRYSLILIDEYQDSAKILMDKFLKYFVNQKQGPQFGLFGDHWQTIYSLDSVCGEVKSGNLIEIKKKSNFRSQTVIVELLNKIRPDLPQVSAINENNGEIKVILTNEYRGIRNLKGYYKDDLPDAMLQSCIDNTLKILKTNGWMDTEEERTKVFMLTHKGLSKQQGYENLLSLVGDGLKNCTNPYVNLFDQYIEPIYSALNENNVKKLFEILGIRRQPLVTRNSKLNWKKFYLELKRSRDKTIYDVIKCVDDSKIIPLPESVLTEYNDYNSSEEKSKNDSIYQINYSEVVKALDFLNENSIYATNHGVKGAEYDNVLMVMGKGWNNYRFEKILYKDPERLSEKDYDAYIRNRNLFYVGCSRAKKRLALLITIPVQQEFVDYLQKIFGEDNIYEYSQLVEG</sequence>
<dbReference type="GO" id="GO:0003677">
    <property type="term" value="F:DNA binding"/>
    <property type="evidence" value="ECO:0007669"/>
    <property type="project" value="InterPro"/>
</dbReference>
<dbReference type="GO" id="GO:0000725">
    <property type="term" value="P:recombinational repair"/>
    <property type="evidence" value="ECO:0007669"/>
    <property type="project" value="TreeGrafter"/>
</dbReference>
<protein>
    <submittedName>
        <fullName evidence="1">DNA helicase-2/ATP-dependent DNA helicase PcrA</fullName>
    </submittedName>
</protein>
<dbReference type="GO" id="GO:0005524">
    <property type="term" value="F:ATP binding"/>
    <property type="evidence" value="ECO:0007669"/>
    <property type="project" value="InterPro"/>
</dbReference>
<dbReference type="RefSeq" id="WP_113921344.1">
    <property type="nucleotide sequence ID" value="NZ_QNRX01000016.1"/>
</dbReference>
<dbReference type="Gene3D" id="3.40.50.300">
    <property type="entry name" value="P-loop containing nucleotide triphosphate hydrolases"/>
    <property type="match status" value="2"/>
</dbReference>
<dbReference type="GO" id="GO:0005829">
    <property type="term" value="C:cytosol"/>
    <property type="evidence" value="ECO:0007669"/>
    <property type="project" value="TreeGrafter"/>
</dbReference>
<dbReference type="OrthoDB" id="9765670at2"/>
<accession>A0A366I1F5</accession>
<organism evidence="1 2">
    <name type="scientific">Alkalibaculum bacchi</name>
    <dbReference type="NCBI Taxonomy" id="645887"/>
    <lineage>
        <taxon>Bacteria</taxon>
        <taxon>Bacillati</taxon>
        <taxon>Bacillota</taxon>
        <taxon>Clostridia</taxon>
        <taxon>Eubacteriales</taxon>
        <taxon>Eubacteriaceae</taxon>
        <taxon>Alkalibaculum</taxon>
    </lineage>
</organism>
<comment type="caution">
    <text evidence="1">The sequence shown here is derived from an EMBL/GenBank/DDBJ whole genome shotgun (WGS) entry which is preliminary data.</text>
</comment>
<gene>
    <name evidence="1" type="ORF">DES36_11641</name>
</gene>
<keyword evidence="1" id="KW-0067">ATP-binding</keyword>
<dbReference type="PANTHER" id="PTHR11070">
    <property type="entry name" value="UVRD / RECB / PCRA DNA HELICASE FAMILY MEMBER"/>
    <property type="match status" value="1"/>
</dbReference>
<dbReference type="InterPro" id="IPR027417">
    <property type="entry name" value="P-loop_NTPase"/>
</dbReference>
<evidence type="ECO:0000313" key="2">
    <source>
        <dbReference type="Proteomes" id="UP000253490"/>
    </source>
</evidence>
<reference evidence="1 2" key="1">
    <citation type="submission" date="2018-06" db="EMBL/GenBank/DDBJ databases">
        <title>Genomic Encyclopedia of Type Strains, Phase IV (KMG-IV): sequencing the most valuable type-strain genomes for metagenomic binning, comparative biology and taxonomic classification.</title>
        <authorList>
            <person name="Goeker M."/>
        </authorList>
    </citation>
    <scope>NUCLEOTIDE SEQUENCE [LARGE SCALE GENOMIC DNA]</scope>
    <source>
        <strain evidence="1 2">DSM 22112</strain>
    </source>
</reference>
<keyword evidence="1" id="KW-0378">Hydrolase</keyword>
<dbReference type="GO" id="GO:0043138">
    <property type="term" value="F:3'-5' DNA helicase activity"/>
    <property type="evidence" value="ECO:0007669"/>
    <property type="project" value="TreeGrafter"/>
</dbReference>
<dbReference type="SUPFAM" id="SSF52540">
    <property type="entry name" value="P-loop containing nucleoside triphosphate hydrolases"/>
    <property type="match status" value="1"/>
</dbReference>
<proteinExistence type="predicted"/>
<keyword evidence="2" id="KW-1185">Reference proteome</keyword>
<dbReference type="Pfam" id="PF13245">
    <property type="entry name" value="AAA_19"/>
    <property type="match status" value="1"/>
</dbReference>
<name>A0A366I1F5_9FIRM</name>
<keyword evidence="1" id="KW-0547">Nucleotide-binding</keyword>
<dbReference type="EMBL" id="QNRX01000016">
    <property type="protein sequence ID" value="RBP60384.1"/>
    <property type="molecule type" value="Genomic_DNA"/>
</dbReference>